<protein>
    <recommendedName>
        <fullName evidence="4">Oxidase FUB9</fullName>
    </recommendedName>
    <alternativeName>
        <fullName evidence="5">Fusaric acid biosynthesis protein 9</fullName>
    </alternativeName>
</protein>
<feature type="binding site" evidence="7">
    <location>
        <begin position="103"/>
        <end position="105"/>
    </location>
    <ligand>
        <name>FMN</name>
        <dbReference type="ChEBI" id="CHEBI:58210"/>
    </ligand>
</feature>
<evidence type="ECO:0000256" key="6">
    <source>
        <dbReference type="PIRSR" id="PIRSR000138-1"/>
    </source>
</evidence>
<dbReference type="InterPro" id="IPR037396">
    <property type="entry name" value="FMN_HAD"/>
</dbReference>
<dbReference type="PIRSF" id="PIRSF000138">
    <property type="entry name" value="Al-hdrx_acd_dh"/>
    <property type="match status" value="1"/>
</dbReference>
<feature type="binding site" evidence="7">
    <location>
        <begin position="329"/>
        <end position="330"/>
    </location>
    <ligand>
        <name>FMN</name>
        <dbReference type="ChEBI" id="CHEBI:58210"/>
    </ligand>
</feature>
<evidence type="ECO:0000256" key="7">
    <source>
        <dbReference type="PIRSR" id="PIRSR000138-2"/>
    </source>
</evidence>
<dbReference type="GO" id="GO:0005737">
    <property type="term" value="C:cytoplasm"/>
    <property type="evidence" value="ECO:0007669"/>
    <property type="project" value="UniProtKB-ARBA"/>
</dbReference>
<feature type="binding site" evidence="7">
    <location>
        <position position="154"/>
    </location>
    <ligand>
        <name>FMN</name>
        <dbReference type="ChEBI" id="CHEBI:58210"/>
    </ligand>
</feature>
<keyword evidence="7" id="KW-0285">Flavoprotein</keyword>
<evidence type="ECO:0000256" key="5">
    <source>
        <dbReference type="ARBA" id="ARBA00083297"/>
    </source>
</evidence>
<dbReference type="InterPro" id="IPR013785">
    <property type="entry name" value="Aldolase_TIM"/>
</dbReference>
<feature type="binding site" evidence="7">
    <location>
        <position position="191"/>
    </location>
    <ligand>
        <name>glyoxylate</name>
        <dbReference type="ChEBI" id="CHEBI:36655"/>
    </ligand>
</feature>
<dbReference type="AlphaFoldDB" id="A0A370C8C7"/>
<evidence type="ECO:0000256" key="1">
    <source>
        <dbReference type="ARBA" id="ARBA00001917"/>
    </source>
</evidence>
<dbReference type="PROSITE" id="PS51349">
    <property type="entry name" value="FMN_HYDROXY_ACID_DH_2"/>
    <property type="match status" value="1"/>
</dbReference>
<dbReference type="Pfam" id="PF01070">
    <property type="entry name" value="FMN_dh"/>
    <property type="match status" value="1"/>
</dbReference>
<dbReference type="GO" id="GO:0010181">
    <property type="term" value="F:FMN binding"/>
    <property type="evidence" value="ECO:0007669"/>
    <property type="project" value="InterPro"/>
</dbReference>
<evidence type="ECO:0000256" key="2">
    <source>
        <dbReference type="ARBA" id="ARBA00023002"/>
    </source>
</evidence>
<sequence length="387" mass="42482">MANRPKEHDTKVLTIADLAIEAQKRLPPVTTLTKAPATSSRTHSHNSPQFLTYTNRLMLSLKDNEAAYNRYKLLPRVLRDVDVLDTSTTIFGKKVKFPLGFAPAAAHKLAHADGEVGTSRAAAAHDIPMCLSSWATTGIDDVIAQGTGNPYAMQVSFFKDVEITRRIIQKAEKAGYKALFVSVDLPVLGNRLNESRNNFNFPSDMRFPVLAEGINEMGLKDSYERGYDGTIRWDKTIAWLRQNTKLEIWLKGVYSPEDIQLAIDHKIDGVIISNHGGRQLDGVPATLDALRICAPVAKGKIPLAVDGGIRRGADVFKAIALGASMCFVGRIPIWGLAYNGEKGVDLAVKILYDEFCRTMKLAGCRTIADITPEHLAILETNGLLAKL</sequence>
<dbReference type="VEuPathDB" id="FungiDB:M747DRAFT_322362"/>
<dbReference type="Gene3D" id="3.20.20.70">
    <property type="entry name" value="Aldolase class I"/>
    <property type="match status" value="1"/>
</dbReference>
<feature type="binding site" evidence="7">
    <location>
        <position position="251"/>
    </location>
    <ligand>
        <name>FMN</name>
        <dbReference type="ChEBI" id="CHEBI:58210"/>
    </ligand>
</feature>
<dbReference type="EMBL" id="KZ851909">
    <property type="protein sequence ID" value="RDH21982.1"/>
    <property type="molecule type" value="Genomic_DNA"/>
</dbReference>
<evidence type="ECO:0000313" key="9">
    <source>
        <dbReference type="EMBL" id="RDH21982.1"/>
    </source>
</evidence>
<dbReference type="InterPro" id="IPR000262">
    <property type="entry name" value="FMN-dep_DH"/>
</dbReference>
<evidence type="ECO:0000256" key="4">
    <source>
        <dbReference type="ARBA" id="ARBA00073420"/>
    </source>
</evidence>
<feature type="binding site" evidence="7">
    <location>
        <position position="273"/>
    </location>
    <ligand>
        <name>FMN</name>
        <dbReference type="ChEBI" id="CHEBI:58210"/>
    </ligand>
</feature>
<feature type="binding site" evidence="7">
    <location>
        <position position="132"/>
    </location>
    <ligand>
        <name>glyoxylate</name>
        <dbReference type="ChEBI" id="CHEBI:36655"/>
    </ligand>
</feature>
<organism evidence="9 10">
    <name type="scientific">Aspergillus niger ATCC 13496</name>
    <dbReference type="NCBI Taxonomy" id="1353008"/>
    <lineage>
        <taxon>Eukaryota</taxon>
        <taxon>Fungi</taxon>
        <taxon>Dikarya</taxon>
        <taxon>Ascomycota</taxon>
        <taxon>Pezizomycotina</taxon>
        <taxon>Eurotiomycetes</taxon>
        <taxon>Eurotiomycetidae</taxon>
        <taxon>Eurotiales</taxon>
        <taxon>Aspergillaceae</taxon>
        <taxon>Aspergillus</taxon>
        <taxon>Aspergillus subgen. Circumdati</taxon>
    </lineage>
</organism>
<feature type="domain" description="FMN hydroxy acid dehydrogenase" evidence="8">
    <location>
        <begin position="24"/>
        <end position="380"/>
    </location>
</feature>
<dbReference type="CDD" id="cd02809">
    <property type="entry name" value="alpha_hydroxyacid_oxid_FMN"/>
    <property type="match status" value="1"/>
</dbReference>
<name>A0A370C8C7_ASPNG</name>
<comment type="cofactor">
    <cofactor evidence="1">
        <name>FMN</name>
        <dbReference type="ChEBI" id="CHEBI:58210"/>
    </cofactor>
</comment>
<dbReference type="PANTHER" id="PTHR10578">
    <property type="entry name" value="S -2-HYDROXY-ACID OXIDASE-RELATED"/>
    <property type="match status" value="1"/>
</dbReference>
<accession>A0A370C8C7</accession>
<dbReference type="InterPro" id="IPR008259">
    <property type="entry name" value="FMN_hydac_DH_AS"/>
</dbReference>
<dbReference type="GO" id="GO:0016491">
    <property type="term" value="F:oxidoreductase activity"/>
    <property type="evidence" value="ECO:0007669"/>
    <property type="project" value="UniProtKB-KW"/>
</dbReference>
<gene>
    <name evidence="9" type="ORF">M747DRAFT_322362</name>
</gene>
<dbReference type="Proteomes" id="UP000253845">
    <property type="component" value="Unassembled WGS sequence"/>
</dbReference>
<evidence type="ECO:0000313" key="10">
    <source>
        <dbReference type="Proteomes" id="UP000253845"/>
    </source>
</evidence>
<reference evidence="9 10" key="1">
    <citation type="submission" date="2018-07" db="EMBL/GenBank/DDBJ databases">
        <title>Section-level genome sequencing of Aspergillus section Nigri to investigate inter- and intra-species variation.</title>
        <authorList>
            <consortium name="DOE Joint Genome Institute"/>
            <person name="Vesth T.C."/>
            <person name="Nybo J.L."/>
            <person name="Theobald S."/>
            <person name="Frisvad J.C."/>
            <person name="Larsen T.O."/>
            <person name="Nielsen K.F."/>
            <person name="Hoof J.B."/>
            <person name="Brandl J."/>
            <person name="Salamov A."/>
            <person name="Riley R."/>
            <person name="Gladden J.M."/>
            <person name="Phatale P."/>
            <person name="Nielsen M.T."/>
            <person name="Lyhne E.K."/>
            <person name="Kogle M.E."/>
            <person name="Strasser K."/>
            <person name="McDonnell E."/>
            <person name="Barry K."/>
            <person name="Clum A."/>
            <person name="Chen C."/>
            <person name="Nolan M."/>
            <person name="Sandor L."/>
            <person name="Kuo A."/>
            <person name="Lipzen A."/>
            <person name="Hainaut M."/>
            <person name="Drula E."/>
            <person name="Tsang A."/>
            <person name="Magnuson J.K."/>
            <person name="Henrissat B."/>
            <person name="Wiebenga A."/>
            <person name="Simmons B.A."/>
            <person name="Makela M.R."/>
            <person name="De vries R.P."/>
            <person name="Grigoriev I.V."/>
            <person name="Mortensen U.H."/>
            <person name="Baker S.E."/>
            <person name="Andersen M.R."/>
        </authorList>
    </citation>
    <scope>NUCLEOTIDE SEQUENCE [LARGE SCALE GENOMIC DNA]</scope>
    <source>
        <strain evidence="9 10">ATCC 13496</strain>
    </source>
</reference>
<feature type="active site" description="Proton acceptor" evidence="6">
    <location>
        <position position="275"/>
    </location>
</feature>
<keyword evidence="7" id="KW-0288">FMN</keyword>
<dbReference type="PROSITE" id="PS00557">
    <property type="entry name" value="FMN_HYDROXY_ACID_DH_1"/>
    <property type="match status" value="1"/>
</dbReference>
<feature type="binding site" evidence="7">
    <location>
        <position position="275"/>
    </location>
    <ligand>
        <name>glyoxylate</name>
        <dbReference type="ChEBI" id="CHEBI:36655"/>
    </ligand>
</feature>
<keyword evidence="2" id="KW-0560">Oxidoreductase</keyword>
<feature type="binding site" evidence="7">
    <location>
        <position position="278"/>
    </location>
    <ligand>
        <name>glyoxylate</name>
        <dbReference type="ChEBI" id="CHEBI:36655"/>
    </ligand>
</feature>
<evidence type="ECO:0000259" key="8">
    <source>
        <dbReference type="PROSITE" id="PS51349"/>
    </source>
</evidence>
<dbReference type="FunFam" id="3.20.20.70:FF:000056">
    <property type="entry name" value="hydroxyacid oxidase 2"/>
    <property type="match status" value="1"/>
</dbReference>
<comment type="similarity">
    <text evidence="3">Belongs to the FMN-dependent alpha-hydroxy acid dehydrogenase family.</text>
</comment>
<proteinExistence type="inferred from homology"/>
<dbReference type="SUPFAM" id="SSF51395">
    <property type="entry name" value="FMN-linked oxidoreductases"/>
    <property type="match status" value="1"/>
</dbReference>
<evidence type="ECO:0000256" key="3">
    <source>
        <dbReference type="ARBA" id="ARBA00024042"/>
    </source>
</evidence>
<dbReference type="PANTHER" id="PTHR10578:SF149">
    <property type="entry name" value="2-HYDROXYACID OXIDASE 2"/>
    <property type="match status" value="1"/>
</dbReference>
<dbReference type="InterPro" id="IPR012133">
    <property type="entry name" value="Alpha-hydoxy_acid_DH_FMN"/>
</dbReference>
<feature type="binding site" evidence="7">
    <location>
        <begin position="306"/>
        <end position="310"/>
    </location>
    <ligand>
        <name>FMN</name>
        <dbReference type="ChEBI" id="CHEBI:58210"/>
    </ligand>
</feature>